<dbReference type="Proteomes" id="UP001224890">
    <property type="component" value="Unassembled WGS sequence"/>
</dbReference>
<evidence type="ECO:0000313" key="1">
    <source>
        <dbReference type="EMBL" id="KAK1675310.1"/>
    </source>
</evidence>
<comment type="caution">
    <text evidence="1">The sequence shown here is derived from an EMBL/GenBank/DDBJ whole genome shotgun (WGS) entry which is preliminary data.</text>
</comment>
<protein>
    <submittedName>
        <fullName evidence="1">Uncharacterized protein</fullName>
    </submittedName>
</protein>
<sequence length="498" mass="55151">MATRRAMGWWMTRDGIGWDGRLNDVGGCRQRVVVDGSNGSIEEKMWVDGWMDAVGHGGNEIQVDYLLGYRLDGILGLGIRLREGRRDWAVFGGCWSAVSGDGVIDLGLNLWYSANVERRAGMYSYSKGKTRVGGVLLLVVGFSFGPTALSHLQPTAPQSCRVQVQGSVHLLRGTNTSYNGSEVPFPCLLDCLPASIGNPLPASLLTVVTTYLTDTYQMQKKAVDDRQWMRGKKASSDQGFIEGWTGAIVASSLGPIQQFSVRLVRTSSHKSNTPPVRCETMNHLHAHQWIRGALARNLQCLFPHIPIAHVCRLQIWLLWAAYPPPQLRSPARILRDTPGQTLAFPLRLPMQKVFKLRYLRAHTTARSRTLYKHESPVLGVDVDTPPQGLAVAHLGTSIPRSSREPLVSLPALGAKLCTISIARLMFLGDPAASTTRIGSQMPRSFHILQPVKTLGDHLRRNLHLGPLLFELRDVFDRRAAALCHNQVDEQDIESPKKR</sequence>
<reference evidence="1" key="1">
    <citation type="submission" date="2021-06" db="EMBL/GenBank/DDBJ databases">
        <title>Comparative genomics, transcriptomics and evolutionary studies reveal genomic signatures of adaptation to plant cell wall in hemibiotrophic fungi.</title>
        <authorList>
            <consortium name="DOE Joint Genome Institute"/>
            <person name="Baroncelli R."/>
            <person name="Diaz J.F."/>
            <person name="Benocci T."/>
            <person name="Peng M."/>
            <person name="Battaglia E."/>
            <person name="Haridas S."/>
            <person name="Andreopoulos W."/>
            <person name="Labutti K."/>
            <person name="Pangilinan J."/>
            <person name="Floch G.L."/>
            <person name="Makela M.R."/>
            <person name="Henrissat B."/>
            <person name="Grigoriev I.V."/>
            <person name="Crouch J.A."/>
            <person name="De Vries R.P."/>
            <person name="Sukno S.A."/>
            <person name="Thon M.R."/>
        </authorList>
    </citation>
    <scope>NUCLEOTIDE SEQUENCE</scope>
    <source>
        <strain evidence="1">CBS 193.32</strain>
    </source>
</reference>
<dbReference type="GeneID" id="85456956"/>
<dbReference type="RefSeq" id="XP_060429313.1">
    <property type="nucleotide sequence ID" value="XM_060572430.1"/>
</dbReference>
<evidence type="ECO:0000313" key="2">
    <source>
        <dbReference type="Proteomes" id="UP001224890"/>
    </source>
</evidence>
<proteinExistence type="predicted"/>
<organism evidence="1 2">
    <name type="scientific">Colletotrichum godetiae</name>
    <dbReference type="NCBI Taxonomy" id="1209918"/>
    <lineage>
        <taxon>Eukaryota</taxon>
        <taxon>Fungi</taxon>
        <taxon>Dikarya</taxon>
        <taxon>Ascomycota</taxon>
        <taxon>Pezizomycotina</taxon>
        <taxon>Sordariomycetes</taxon>
        <taxon>Hypocreomycetidae</taxon>
        <taxon>Glomerellales</taxon>
        <taxon>Glomerellaceae</taxon>
        <taxon>Colletotrichum</taxon>
        <taxon>Colletotrichum acutatum species complex</taxon>
    </lineage>
</organism>
<dbReference type="AlphaFoldDB" id="A0AAJ0EXK7"/>
<dbReference type="EMBL" id="JAHMHR010000022">
    <property type="protein sequence ID" value="KAK1675310.1"/>
    <property type="molecule type" value="Genomic_DNA"/>
</dbReference>
<keyword evidence="2" id="KW-1185">Reference proteome</keyword>
<gene>
    <name evidence="1" type="ORF">BDP55DRAFT_632474</name>
</gene>
<accession>A0AAJ0EXK7</accession>
<name>A0AAJ0EXK7_9PEZI</name>